<dbReference type="GO" id="GO:0005524">
    <property type="term" value="F:ATP binding"/>
    <property type="evidence" value="ECO:0007669"/>
    <property type="project" value="UniProtKB-UniRule"/>
</dbReference>
<dbReference type="PANTHER" id="PTHR43585">
    <property type="entry name" value="FUMIPYRROLE BIOSYNTHESIS PROTEIN C"/>
    <property type="match status" value="1"/>
</dbReference>
<evidence type="ECO:0000313" key="8">
    <source>
        <dbReference type="Proteomes" id="UP000777265"/>
    </source>
</evidence>
<sequence length="396" mass="42624">MHKPLAIIHIGAGYFQLASIRWAQEAGLFTVATDRNPAAPGAAHADSFVSVAGDDTQAIMRLAEDICLDYTLVDIWGHADFCLMPRARVLKALGIPAVPPEIVATALQKDKAKLIWQARGIATPRAQVITDADKAYQAVLDIGLPAIIKPLGASGSMGITRIEHESAIDVAYQKACAFGDSILVESYLTGREFGVNGIFDKGRFHPCGISERRTDSCRITEIIVPAPLPPDLARAVYGLLEDASRSLGITEGCVKGDCILVGEKPFIIEMTPRLHGNPTMSHVVPMATGKNPIRTWFGIVAGENNPLRHLRADRRQYAGYRPLFCGGGVIRAVDGLERAAAVPGIAAVELFLRPGQTVTCHGDNRDIMGYLFAVAKDPASLREILDTAQAYVRIAV</sequence>
<keyword evidence="4" id="KW-0961">Cell wall biogenesis/degradation</keyword>
<dbReference type="PANTHER" id="PTHR43585:SF2">
    <property type="entry name" value="ATP-GRASP ENZYME FSQD"/>
    <property type="match status" value="1"/>
</dbReference>
<dbReference type="EMBL" id="JAAYEE010000156">
    <property type="protein sequence ID" value="NLW35671.1"/>
    <property type="molecule type" value="Genomic_DNA"/>
</dbReference>
<evidence type="ECO:0000313" key="7">
    <source>
        <dbReference type="EMBL" id="NLW35671.1"/>
    </source>
</evidence>
<dbReference type="Gene3D" id="3.30.470.20">
    <property type="entry name" value="ATP-grasp fold, B domain"/>
    <property type="match status" value="1"/>
</dbReference>
<dbReference type="GO" id="GO:0071555">
    <property type="term" value="P:cell wall organization"/>
    <property type="evidence" value="ECO:0007669"/>
    <property type="project" value="UniProtKB-KW"/>
</dbReference>
<evidence type="ECO:0000256" key="2">
    <source>
        <dbReference type="ARBA" id="ARBA00022741"/>
    </source>
</evidence>
<dbReference type="GO" id="GO:0046872">
    <property type="term" value="F:metal ion binding"/>
    <property type="evidence" value="ECO:0007669"/>
    <property type="project" value="InterPro"/>
</dbReference>
<dbReference type="InterPro" id="IPR011095">
    <property type="entry name" value="Dala_Dala_lig_C"/>
</dbReference>
<dbReference type="InterPro" id="IPR013815">
    <property type="entry name" value="ATP_grasp_subdomain_1"/>
</dbReference>
<dbReference type="InterPro" id="IPR011761">
    <property type="entry name" value="ATP-grasp"/>
</dbReference>
<dbReference type="SUPFAM" id="SSF52440">
    <property type="entry name" value="PreATP-grasp domain"/>
    <property type="match status" value="1"/>
</dbReference>
<evidence type="ECO:0000256" key="5">
    <source>
        <dbReference type="PROSITE-ProRule" id="PRU00409"/>
    </source>
</evidence>
<comment type="caution">
    <text evidence="7">The sequence shown here is derived from an EMBL/GenBank/DDBJ whole genome shotgun (WGS) entry which is preliminary data.</text>
</comment>
<dbReference type="Gene3D" id="3.30.1490.20">
    <property type="entry name" value="ATP-grasp fold, A domain"/>
    <property type="match status" value="1"/>
</dbReference>
<reference evidence="7" key="2">
    <citation type="submission" date="2020-01" db="EMBL/GenBank/DDBJ databases">
        <authorList>
            <person name="Campanaro S."/>
        </authorList>
    </citation>
    <scope>NUCLEOTIDE SEQUENCE</scope>
    <source>
        <strain evidence="7">AS06rmzACSIP_7</strain>
    </source>
</reference>
<dbReference type="GO" id="GO:0008716">
    <property type="term" value="F:D-alanine-D-alanine ligase activity"/>
    <property type="evidence" value="ECO:0007669"/>
    <property type="project" value="InterPro"/>
</dbReference>
<keyword evidence="2 5" id="KW-0547">Nucleotide-binding</keyword>
<dbReference type="AlphaFoldDB" id="A0A971S114"/>
<name>A0A971S114_9BACT</name>
<dbReference type="SUPFAM" id="SSF56059">
    <property type="entry name" value="Glutathione synthetase ATP-binding domain-like"/>
    <property type="match status" value="1"/>
</dbReference>
<protein>
    <submittedName>
        <fullName evidence="7">ATP-grasp domain-containing protein</fullName>
    </submittedName>
</protein>
<accession>A0A971S114</accession>
<proteinExistence type="predicted"/>
<evidence type="ECO:0000256" key="1">
    <source>
        <dbReference type="ARBA" id="ARBA00022598"/>
    </source>
</evidence>
<evidence type="ECO:0000259" key="6">
    <source>
        <dbReference type="PROSITE" id="PS50975"/>
    </source>
</evidence>
<dbReference type="InterPro" id="IPR016185">
    <property type="entry name" value="PreATP-grasp_dom_sf"/>
</dbReference>
<dbReference type="Proteomes" id="UP000777265">
    <property type="component" value="Unassembled WGS sequence"/>
</dbReference>
<reference evidence="7" key="1">
    <citation type="journal article" date="2020" name="Biotechnol. Biofuels">
        <title>New insights from the biogas microbiome by comprehensive genome-resolved metagenomics of nearly 1600 species originating from multiple anaerobic digesters.</title>
        <authorList>
            <person name="Campanaro S."/>
            <person name="Treu L."/>
            <person name="Rodriguez-R L.M."/>
            <person name="Kovalovszki A."/>
            <person name="Ziels R.M."/>
            <person name="Maus I."/>
            <person name="Zhu X."/>
            <person name="Kougias P.G."/>
            <person name="Basile A."/>
            <person name="Luo G."/>
            <person name="Schluter A."/>
            <person name="Konstantinidis K.T."/>
            <person name="Angelidaki I."/>
        </authorList>
    </citation>
    <scope>NUCLEOTIDE SEQUENCE</scope>
    <source>
        <strain evidence="7">AS06rmzACSIP_7</strain>
    </source>
</reference>
<evidence type="ECO:0000256" key="3">
    <source>
        <dbReference type="ARBA" id="ARBA00022840"/>
    </source>
</evidence>
<keyword evidence="3 5" id="KW-0067">ATP-binding</keyword>
<dbReference type="Gene3D" id="3.40.50.20">
    <property type="match status" value="1"/>
</dbReference>
<dbReference type="InterPro" id="IPR052032">
    <property type="entry name" value="ATP-dep_AA_Ligase"/>
</dbReference>
<gene>
    <name evidence="7" type="ORF">GXY80_09360</name>
</gene>
<evidence type="ECO:0000256" key="4">
    <source>
        <dbReference type="ARBA" id="ARBA00023316"/>
    </source>
</evidence>
<dbReference type="PROSITE" id="PS50975">
    <property type="entry name" value="ATP_GRASP"/>
    <property type="match status" value="1"/>
</dbReference>
<organism evidence="7 8">
    <name type="scientific">Syntrophorhabdus aromaticivorans</name>
    <dbReference type="NCBI Taxonomy" id="328301"/>
    <lineage>
        <taxon>Bacteria</taxon>
        <taxon>Pseudomonadati</taxon>
        <taxon>Thermodesulfobacteriota</taxon>
        <taxon>Syntrophorhabdia</taxon>
        <taxon>Syntrophorhabdales</taxon>
        <taxon>Syntrophorhabdaceae</taxon>
        <taxon>Syntrophorhabdus</taxon>
    </lineage>
</organism>
<keyword evidence="1" id="KW-0436">Ligase</keyword>
<dbReference type="Pfam" id="PF18603">
    <property type="entry name" value="LAL_C2"/>
    <property type="match status" value="1"/>
</dbReference>
<feature type="domain" description="ATP-grasp" evidence="6">
    <location>
        <begin position="113"/>
        <end position="301"/>
    </location>
</feature>
<dbReference type="Pfam" id="PF07478">
    <property type="entry name" value="Dala_Dala_lig_C"/>
    <property type="match status" value="1"/>
</dbReference>
<dbReference type="InterPro" id="IPR040570">
    <property type="entry name" value="LAL_C2"/>
</dbReference>